<dbReference type="EMBL" id="MRZV01000070">
    <property type="protein sequence ID" value="PIK59928.1"/>
    <property type="molecule type" value="Genomic_DNA"/>
</dbReference>
<feature type="region of interest" description="Disordered" evidence="2">
    <location>
        <begin position="154"/>
        <end position="460"/>
    </location>
</feature>
<reference evidence="3 4" key="1">
    <citation type="journal article" date="2017" name="PLoS Biol.">
        <title>The sea cucumber genome provides insights into morphological evolution and visceral regeneration.</title>
        <authorList>
            <person name="Zhang X."/>
            <person name="Sun L."/>
            <person name="Yuan J."/>
            <person name="Sun Y."/>
            <person name="Gao Y."/>
            <person name="Zhang L."/>
            <person name="Li S."/>
            <person name="Dai H."/>
            <person name="Hamel J.F."/>
            <person name="Liu C."/>
            <person name="Yu Y."/>
            <person name="Liu S."/>
            <person name="Lin W."/>
            <person name="Guo K."/>
            <person name="Jin S."/>
            <person name="Xu P."/>
            <person name="Storey K.B."/>
            <person name="Huan P."/>
            <person name="Zhang T."/>
            <person name="Zhou Y."/>
            <person name="Zhang J."/>
            <person name="Lin C."/>
            <person name="Li X."/>
            <person name="Xing L."/>
            <person name="Huo D."/>
            <person name="Sun M."/>
            <person name="Wang L."/>
            <person name="Mercier A."/>
            <person name="Li F."/>
            <person name="Yang H."/>
            <person name="Xiang J."/>
        </authorList>
    </citation>
    <scope>NUCLEOTIDE SEQUENCE [LARGE SCALE GENOMIC DNA]</scope>
    <source>
        <strain evidence="3">Shaxun</strain>
        <tissue evidence="3">Muscle</tissue>
    </source>
</reference>
<feature type="region of interest" description="Disordered" evidence="2">
    <location>
        <begin position="1"/>
        <end position="71"/>
    </location>
</feature>
<dbReference type="InterPro" id="IPR013762">
    <property type="entry name" value="Integrase-like_cat_sf"/>
</dbReference>
<protein>
    <recommendedName>
        <fullName evidence="5">Core-binding (CB) domain-containing protein</fullName>
    </recommendedName>
</protein>
<evidence type="ECO:0000256" key="1">
    <source>
        <dbReference type="ARBA" id="ARBA00023125"/>
    </source>
</evidence>
<evidence type="ECO:0008006" key="5">
    <source>
        <dbReference type="Google" id="ProtNLM"/>
    </source>
</evidence>
<dbReference type="STRING" id="307972.A0A2G8LI38"/>
<name>A0A2G8LI38_STIJA</name>
<evidence type="ECO:0000313" key="3">
    <source>
        <dbReference type="EMBL" id="PIK59928.1"/>
    </source>
</evidence>
<feature type="region of interest" description="Disordered" evidence="2">
    <location>
        <begin position="947"/>
        <end position="966"/>
    </location>
</feature>
<sequence>MGIHWRGQVGVGHSRTRISNRILLQPTLRGRRKTDTHTHRPRQTPNSRRGNSGPAGQAGNCGGTGRDGTTLPVLFLSDQKTGRHLASHPKSKTPQHKIYQAKTLPYGNPKYNITPTQKGHVGGDRRLTGRLPTHPSAQGSPTVSNVPVCRTGLPVQGAPVRPVHGPQSLHENSGSGSLLPQKERGHPVRVPRRLVGGRELSVRGRRQRTQNAPYPPRAGLDREREEVSTISNSDDPVPWSDTRLLRRGSPTLGRKDHCGQDDHATDLVTPRVTQNDVAPSPGTHGQSGRCSPTVQVTHATPTASPPEVRRPHRSGHDNTNPQVGGNHSTPPMVARPRQLESRGTFHNRATNDICNDRRFTHRMGGSLEQPHSLGNVVPNRKIIPHQYPGDDRSQESSGNLQRAHTGYNNHGLHGQHHSGGLHQPAGGHPLREALPASMGGDNSSRGFGHDPTSFPHCGQAQRDGRRLVQGAFRPQRMDAGTRNLQQNLRDLRKADDRPVRNIHKQQAPDLLFQTVPPPGLPHGCDVPPMGPLRGLRLPTALHGRAGSQKDPELQGQVYSNSPVLASQTLVRRDSPTPHGRPSEPTRQAPPTVPETGNTLPPGHQGVAVSCLETVRSSLRQRGFSEAAAAMAADARRGTTAKTYDSRLRKFEQWCRPRQILLTKISIAQTAEFLLSLFREGKQVSTIKNYRSAIAAIHQGFPDGSTLGNNLDIAQLIKGMANRRPRVRRLAPSWGLSAVLHALAGPPYEPMANASLAALTKKTLFLIAVASARRRSCLHALTTKPNHIRFEGHGVRMVPDPAFIAKNQALTFLPGDIFIPEIKTLSSVAEDKRWCPVRALKWYLSRTEKLRQTTSLFILPRPPYTSASKDTLSRWLVETIRPFTTGAARPRAHDIRGISASTALFAGIPIEDILKAAAWKTPTTFVACYLTDTLHAEAAFGSAVMRGPAGNRSHPSGLPPSGSATRC</sequence>
<feature type="compositionally biased region" description="Polar residues" evidence="2">
    <location>
        <begin position="271"/>
        <end position="302"/>
    </location>
</feature>
<dbReference type="PANTHER" id="PTHR33066">
    <property type="entry name" value="INTEGRASE_SAM-LIKE_N DOMAIN-CONTAINING PROTEIN"/>
    <property type="match status" value="1"/>
</dbReference>
<feature type="region of interest" description="Disordered" evidence="2">
    <location>
        <begin position="542"/>
        <end position="605"/>
    </location>
</feature>
<dbReference type="AlphaFoldDB" id="A0A2G8LI38"/>
<feature type="compositionally biased region" description="Basic and acidic residues" evidence="2">
    <location>
        <begin position="570"/>
        <end position="583"/>
    </location>
</feature>
<comment type="caution">
    <text evidence="3">The sequence shown here is derived from an EMBL/GenBank/DDBJ whole genome shotgun (WGS) entry which is preliminary data.</text>
</comment>
<feature type="compositionally biased region" description="Polar residues" evidence="2">
    <location>
        <begin position="169"/>
        <end position="178"/>
    </location>
</feature>
<dbReference type="GO" id="GO:0006310">
    <property type="term" value="P:DNA recombination"/>
    <property type="evidence" value="ECO:0007669"/>
    <property type="project" value="InterPro"/>
</dbReference>
<dbReference type="PANTHER" id="PTHR33066:SF2">
    <property type="entry name" value="FILAGGRIN-2-LIKE"/>
    <property type="match status" value="1"/>
</dbReference>
<accession>A0A2G8LI38</accession>
<keyword evidence="4" id="KW-1185">Reference proteome</keyword>
<dbReference type="GO" id="GO:0003677">
    <property type="term" value="F:DNA binding"/>
    <property type="evidence" value="ECO:0007669"/>
    <property type="project" value="UniProtKB-KW"/>
</dbReference>
<dbReference type="InterPro" id="IPR010998">
    <property type="entry name" value="Integrase_recombinase_N"/>
</dbReference>
<feature type="compositionally biased region" description="Polar residues" evidence="2">
    <location>
        <begin position="556"/>
        <end position="569"/>
    </location>
</feature>
<keyword evidence="1" id="KW-0238">DNA-binding</keyword>
<dbReference type="Gene3D" id="1.10.443.10">
    <property type="entry name" value="Intergrase catalytic core"/>
    <property type="match status" value="1"/>
</dbReference>
<organism evidence="3 4">
    <name type="scientific">Stichopus japonicus</name>
    <name type="common">Sea cucumber</name>
    <dbReference type="NCBI Taxonomy" id="307972"/>
    <lineage>
        <taxon>Eukaryota</taxon>
        <taxon>Metazoa</taxon>
        <taxon>Echinodermata</taxon>
        <taxon>Eleutherozoa</taxon>
        <taxon>Echinozoa</taxon>
        <taxon>Holothuroidea</taxon>
        <taxon>Aspidochirotacea</taxon>
        <taxon>Aspidochirotida</taxon>
        <taxon>Stichopodidae</taxon>
        <taxon>Apostichopus</taxon>
    </lineage>
</organism>
<proteinExistence type="predicted"/>
<dbReference type="Gene3D" id="1.10.150.130">
    <property type="match status" value="1"/>
</dbReference>
<dbReference type="OrthoDB" id="6090063at2759"/>
<feature type="compositionally biased region" description="Polar residues" evidence="2">
    <location>
        <begin position="317"/>
        <end position="329"/>
    </location>
</feature>
<evidence type="ECO:0000256" key="2">
    <source>
        <dbReference type="SAM" id="MobiDB-lite"/>
    </source>
</evidence>
<dbReference type="SUPFAM" id="SSF47823">
    <property type="entry name" value="lambda integrase-like, N-terminal domain"/>
    <property type="match status" value="1"/>
</dbReference>
<feature type="compositionally biased region" description="Basic and acidic residues" evidence="2">
    <location>
        <begin position="253"/>
        <end position="265"/>
    </location>
</feature>
<feature type="compositionally biased region" description="Polar residues" evidence="2">
    <location>
        <begin position="395"/>
        <end position="408"/>
    </location>
</feature>
<gene>
    <name evidence="3" type="ORF">BSL78_03148</name>
</gene>
<dbReference type="GO" id="GO:0015074">
    <property type="term" value="P:DNA integration"/>
    <property type="evidence" value="ECO:0007669"/>
    <property type="project" value="InterPro"/>
</dbReference>
<dbReference type="Proteomes" id="UP000230750">
    <property type="component" value="Unassembled WGS sequence"/>
</dbReference>
<evidence type="ECO:0000313" key="4">
    <source>
        <dbReference type="Proteomes" id="UP000230750"/>
    </source>
</evidence>